<gene>
    <name evidence="3" type="ORF">TRUGW13939_01030</name>
</gene>
<dbReference type="InterPro" id="IPR057214">
    <property type="entry name" value="DUF7892"/>
</dbReference>
<protein>
    <recommendedName>
        <fullName evidence="2">F-box domain-containing protein</fullName>
    </recommendedName>
</protein>
<dbReference type="GeneID" id="55988543"/>
<feature type="region of interest" description="Disordered" evidence="1">
    <location>
        <begin position="390"/>
        <end position="416"/>
    </location>
</feature>
<dbReference type="InterPro" id="IPR001810">
    <property type="entry name" value="F-box_dom"/>
</dbReference>
<feature type="compositionally biased region" description="Basic and acidic residues" evidence="1">
    <location>
        <begin position="1368"/>
        <end position="1382"/>
    </location>
</feature>
<dbReference type="Proteomes" id="UP000509510">
    <property type="component" value="Chromosome I"/>
</dbReference>
<keyword evidence="4" id="KW-1185">Reference proteome</keyword>
<feature type="compositionally biased region" description="Polar residues" evidence="1">
    <location>
        <begin position="1059"/>
        <end position="1068"/>
    </location>
</feature>
<evidence type="ECO:0000313" key="4">
    <source>
        <dbReference type="Proteomes" id="UP000509510"/>
    </source>
</evidence>
<name>A0A7H8QJ23_TALRU</name>
<dbReference type="PROSITE" id="PS50181">
    <property type="entry name" value="FBOX"/>
    <property type="match status" value="1"/>
</dbReference>
<dbReference type="SUPFAM" id="SSF81383">
    <property type="entry name" value="F-box domain"/>
    <property type="match status" value="1"/>
</dbReference>
<organism evidence="3 4">
    <name type="scientific">Talaromyces rugulosus</name>
    <name type="common">Penicillium rugulosum</name>
    <dbReference type="NCBI Taxonomy" id="121627"/>
    <lineage>
        <taxon>Eukaryota</taxon>
        <taxon>Fungi</taxon>
        <taxon>Dikarya</taxon>
        <taxon>Ascomycota</taxon>
        <taxon>Pezizomycotina</taxon>
        <taxon>Eurotiomycetes</taxon>
        <taxon>Eurotiomycetidae</taxon>
        <taxon>Eurotiales</taxon>
        <taxon>Trichocomaceae</taxon>
        <taxon>Talaromyces</taxon>
        <taxon>Talaromyces sect. Islandici</taxon>
    </lineage>
</organism>
<evidence type="ECO:0000259" key="2">
    <source>
        <dbReference type="PROSITE" id="PS50181"/>
    </source>
</evidence>
<feature type="region of interest" description="Disordered" evidence="1">
    <location>
        <begin position="1312"/>
        <end position="1383"/>
    </location>
</feature>
<feature type="compositionally biased region" description="Basic and acidic residues" evidence="1">
    <location>
        <begin position="1033"/>
        <end position="1045"/>
    </location>
</feature>
<dbReference type="KEGG" id="trg:TRUGW13939_01030"/>
<dbReference type="OrthoDB" id="2322499at2759"/>
<proteinExistence type="predicted"/>
<feature type="compositionally biased region" description="Polar residues" evidence="1">
    <location>
        <begin position="1"/>
        <end position="43"/>
    </location>
</feature>
<feature type="domain" description="F-box" evidence="2">
    <location>
        <begin position="96"/>
        <end position="142"/>
    </location>
</feature>
<feature type="compositionally biased region" description="Basic and acidic residues" evidence="1">
    <location>
        <begin position="1337"/>
        <end position="1358"/>
    </location>
</feature>
<feature type="compositionally biased region" description="Basic and acidic residues" evidence="1">
    <location>
        <begin position="1069"/>
        <end position="1086"/>
    </location>
</feature>
<sequence length="1437" mass="163531">MMEQSTRPSTTMDLQSPDNQSKANPSFESSSEPQQMDVSTTAWNPGRKRKHSSFNDGFLVDRVLASLNPIAQGTSTCDNDHDIPLKKHKLEFDRISLTWSHLPMEAWQYVFSFLDPKTLGLLLRVNRAFNSYLTSSEHFPQDTPAQGVLNPMNSASIWSHSRKLCYPGMPRPLINRTELEMWHLVGATNCQFCRKPDSSHSSMTSFSPLEKDLGAEGVRIIWPFGIRTCSECLFARTRKYKEMDVLLSSLPTSLIPGLCFALVTSSMHVVSPVAVKSNQVSPGQLSKYYYDNDIQYLLDEFERVKALGLAALEEWTKGLESERATKMTDIARWEQWEKSGGLQDVRGKLGISIKHTLYGSKPSDETPALKNVFDRRSAGKEIHTLPKGVTHGFRTTPTNLEPSGCPSPDPTQVQQGRAERSLSDVNEAKALRKLEIERRCLELHPPLIAAILSHMDSFLAAIQIPNVLTDRDWDILLPRLLSQRDAAEKKEDVRLKKLQLLEAKSEERRQQEAQLKEAKASLDRQWEDAQRPIRDQIALYAEEFIDENWKGGSVLTKDKCAQFAANVLTHARSRFYAHIQEEDDVARASGNPVRTDSPDLPPTRKLILENMKWVFEAKVKPITEKYQKELFFCNGCDNNSRTYGFEGVIQHYAAKHTTALSRGSVVVYWRAEWPEKPPFHPNPNAAKALLHASAQSGFTQAHYYTGQQTTPTLYMATPEQRHRMMSESLQSPHSFGHSPFGGTYAFGPYQPPSPRMSPYYPTPHSGYVFPTTPVVTTSAYDKPPPVYSPSSNVHASPAMYPSHILQPRHAYPSPAYAPSSPYSQYVSNDGKPGVSQQGDRALYQSQFNDMARIARDVWNATSGIKDLPASIRAHALIYHVVSTCKRQLNLDVSIFLFAEGLNHHPQMKPMRSLHSLVCRRCTDKENDHLSTPRSRNSRSYNLQTLIGHFHSAHMEHAGSGSVTFQGEESHSWDWKTDMILLPDSSTIESSLRAPGMDENKLQIISQALQSIVPNMFRVQLQTTDPIQSPPTSHRHDPGLRSNIRPERIDWEEDYLGHSGSYTYSSQQPIDDKSGLRESSDIPIRKNDIGDSGQLRYFVPSSRTVFTREKRPSDSVPMEMDEREVREAPGLYTIRRRDASRPEFHPSRFSENATRLRVSELSESPNRRYVWLSPDQYDAMSDTRVETQMPTESSRYPPGYSLDDSVFLKHEDAFTSALKNQKPIPDEVGETRLYPVNMPPGQEKNMNEDPRINPLSSRKRYHLQTSDEPARYPVLTTDDIAEHDLSASRDDFKPNRVWKQRRDLVSLREIDVRRQNRAPGSPEMGNSRFGRKLSGPVDSRRPHSRFDRYEAQRQQEPLRPRSRSSSIKEGPHSDSHFFHEQTQRDQTLVQRYYVDQPLRSFTRADIAQAFTPTARQDGQEYTQEYGGTQRYYDTTAEQ</sequence>
<dbReference type="Pfam" id="PF25422">
    <property type="entry name" value="DUF7892"/>
    <property type="match status" value="1"/>
</dbReference>
<accession>A0A7H8QJ23</accession>
<reference evidence="4" key="1">
    <citation type="submission" date="2020-06" db="EMBL/GenBank/DDBJ databases">
        <title>A chromosome-scale genome assembly of Talaromyces rugulosus W13939.</title>
        <authorList>
            <person name="Wang B."/>
            <person name="Guo L."/>
            <person name="Ye K."/>
            <person name="Wang L."/>
        </authorList>
    </citation>
    <scope>NUCLEOTIDE SEQUENCE [LARGE SCALE GENOMIC DNA]</scope>
    <source>
        <strain evidence="4">W13939</strain>
    </source>
</reference>
<dbReference type="EMBL" id="CP055898">
    <property type="protein sequence ID" value="QKX53950.1"/>
    <property type="molecule type" value="Genomic_DNA"/>
</dbReference>
<dbReference type="Pfam" id="PF00646">
    <property type="entry name" value="F-box"/>
    <property type="match status" value="1"/>
</dbReference>
<feature type="region of interest" description="Disordered" evidence="1">
    <location>
        <begin position="1"/>
        <end position="49"/>
    </location>
</feature>
<feature type="region of interest" description="Disordered" evidence="1">
    <location>
        <begin position="1059"/>
        <end position="1086"/>
    </location>
</feature>
<feature type="region of interest" description="Disordered" evidence="1">
    <location>
        <begin position="1023"/>
        <end position="1045"/>
    </location>
</feature>
<evidence type="ECO:0000313" key="3">
    <source>
        <dbReference type="EMBL" id="QKX53950.1"/>
    </source>
</evidence>
<dbReference type="InterPro" id="IPR036047">
    <property type="entry name" value="F-box-like_dom_sf"/>
</dbReference>
<dbReference type="RefSeq" id="XP_035340129.1">
    <property type="nucleotide sequence ID" value="XM_035484236.1"/>
</dbReference>
<dbReference type="CDD" id="cd09917">
    <property type="entry name" value="F-box_SF"/>
    <property type="match status" value="1"/>
</dbReference>
<evidence type="ECO:0000256" key="1">
    <source>
        <dbReference type="SAM" id="MobiDB-lite"/>
    </source>
</evidence>